<proteinExistence type="predicted"/>
<dbReference type="STRING" id="1754190.A0A1Y2AF06"/>
<gene>
    <name evidence="3" type="ORF">LY90DRAFT_676549</name>
</gene>
<evidence type="ECO:0000313" key="3">
    <source>
        <dbReference type="EMBL" id="ORY20857.1"/>
    </source>
</evidence>
<feature type="coiled-coil region" evidence="1">
    <location>
        <begin position="887"/>
        <end position="914"/>
    </location>
</feature>
<dbReference type="Proteomes" id="UP000193920">
    <property type="component" value="Unassembled WGS sequence"/>
</dbReference>
<accession>A0A1Y2AF06</accession>
<dbReference type="OrthoDB" id="2140920at2759"/>
<feature type="coiled-coil region" evidence="1">
    <location>
        <begin position="730"/>
        <end position="809"/>
    </location>
</feature>
<name>A0A1Y2AF06_9FUNG</name>
<evidence type="ECO:0000313" key="4">
    <source>
        <dbReference type="Proteomes" id="UP000193920"/>
    </source>
</evidence>
<feature type="compositionally biased region" description="Basic and acidic residues" evidence="2">
    <location>
        <begin position="39"/>
        <end position="52"/>
    </location>
</feature>
<feature type="region of interest" description="Disordered" evidence="2">
    <location>
        <begin position="39"/>
        <end position="63"/>
    </location>
</feature>
<sequence>MNKLHNQHALPVSKESLKFDDSRVSNIIQFSEDGDELIDDKNTHNTLKRTEESDLTEDNENSYKNNIYFSPSIPTKVNSSNNIFKSQKTFLVRNQEESSQNLTDIKIKIEDLVEKYSNTIEEEMKDLNNNYNNNYEDISKRQKEFFEKDIKLYVKNDINELWNYISQREELNKNLVKEFEDSSNNTLQEMLNEIKAIIENYVNKNPTQPLHFLLEESYKANKTVVITKENILLLCKKLLLNDADIFKEFQISRKYFENDWAKERIPYLINEFGNTIKENSHYFKFEYDEIQKKIYFYYSNQIDQVNILNDSKYEDINEEFLINWQNTNENINSMVDKSLKDLALEYTNYDNLKVQFVDDLKAKTRNLILECNENIDADCLINNKLSDELNNYDEEDFPTIYNKIRSCFKKNKEIIRVLGEIFLVLVSIKTQQNEHINGIEGIIEGKIEKDFDEAKKEVIIRKEQLNTEIENLRKIEFEPNITNKYKEIKDILKNYENDYHRVIEIIENDLKLCNKEINSCFEKYKIAIFNLLSLDIIHQKTKNDNINTSIHENKKKHLVNNDIKKKSNFSDSGSAINTKSSINISNVNGNSCEGEFVLDITNNYDYLNYAIIYTNKSKNPEEKIVPFDFSLDDLNELKLINLNVIPHDLISNFRTHFATLLIRNIDNWKEESGNILHKKLNIKLKKLKNKFNQEFYHNNEEDTVYEEKLAEISEQKSQAVIEAEILTYNIEEMKNKYKNTITDLEERANKIINEMNDYINIPSDKITSEIHYKFEKKTKEKIDQLKILVDKATEEYNNKRLMIKESRNKNPYAWEMIPNGEKLYDDIKPYYNSFNQKIISIEDKLENNLLDINNKIKMHLCENQFYETIRKNIKSFDMKILASIFKINNFNKEINEAKDMVESLYKELEKKQTIATVPKILSYIYTIKKIFNSLGIYLLGFNDELDRDSYYDMMKSIKYINFEEWLKRDELSNDNDESSKKKKNDQIDQNVKKSFYINNIEEVLESNFEEIILEMKNNSYNSVIAIGESFYKDPTNYSERYPDITKFTEYVNNEFTRMIDNIINKKEIFIDEYEKNMKDTLYNISSVISKKIFKSIYLNVQKTQNIQWLEKMSHFDKQIQGILQRNDIDISLIKPYSNKIELEKYKEKAISEKENKLLEVDNIYNDIYNICVSNIKKFSERNLYVTEILYNIMASPSYRKKVQVKSSNKSFINNFSENETQEATDFENKQEFEIKRELLDIDYKSLHMEFTIKTPFKISKYTNSKEAYSNGFLNVIERRNKYIKKFFDEYNEHITILNSLISKFKEEINTTSNKKYMYINALYIHQGFSNN</sequence>
<evidence type="ECO:0000256" key="2">
    <source>
        <dbReference type="SAM" id="MobiDB-lite"/>
    </source>
</evidence>
<dbReference type="EMBL" id="MCOG01000278">
    <property type="protein sequence ID" value="ORY20857.1"/>
    <property type="molecule type" value="Genomic_DNA"/>
</dbReference>
<keyword evidence="1" id="KW-0175">Coiled coil</keyword>
<organism evidence="3 4">
    <name type="scientific">Neocallimastix californiae</name>
    <dbReference type="NCBI Taxonomy" id="1754190"/>
    <lineage>
        <taxon>Eukaryota</taxon>
        <taxon>Fungi</taxon>
        <taxon>Fungi incertae sedis</taxon>
        <taxon>Chytridiomycota</taxon>
        <taxon>Chytridiomycota incertae sedis</taxon>
        <taxon>Neocallimastigomycetes</taxon>
        <taxon>Neocallimastigales</taxon>
        <taxon>Neocallimastigaceae</taxon>
        <taxon>Neocallimastix</taxon>
    </lineage>
</organism>
<keyword evidence="4" id="KW-1185">Reference proteome</keyword>
<comment type="caution">
    <text evidence="3">The sequence shown here is derived from an EMBL/GenBank/DDBJ whole genome shotgun (WGS) entry which is preliminary data.</text>
</comment>
<protein>
    <submittedName>
        <fullName evidence="3">Uncharacterized protein</fullName>
    </submittedName>
</protein>
<evidence type="ECO:0000256" key="1">
    <source>
        <dbReference type="SAM" id="Coils"/>
    </source>
</evidence>
<reference evidence="3 4" key="1">
    <citation type="submission" date="2016-08" db="EMBL/GenBank/DDBJ databases">
        <title>A Parts List for Fungal Cellulosomes Revealed by Comparative Genomics.</title>
        <authorList>
            <consortium name="DOE Joint Genome Institute"/>
            <person name="Haitjema C.H."/>
            <person name="Gilmore S.P."/>
            <person name="Henske J.K."/>
            <person name="Solomon K.V."/>
            <person name="De Groot R."/>
            <person name="Kuo A."/>
            <person name="Mondo S.J."/>
            <person name="Salamov A.A."/>
            <person name="Labutti K."/>
            <person name="Zhao Z."/>
            <person name="Chiniquy J."/>
            <person name="Barry K."/>
            <person name="Brewer H.M."/>
            <person name="Purvine S.O."/>
            <person name="Wright A.T."/>
            <person name="Boxma B."/>
            <person name="Van Alen T."/>
            <person name="Hackstein J.H."/>
            <person name="Baker S.E."/>
            <person name="Grigoriev I.V."/>
            <person name="O'Malley M.A."/>
        </authorList>
    </citation>
    <scope>NUCLEOTIDE SEQUENCE [LARGE SCALE GENOMIC DNA]</scope>
    <source>
        <strain evidence="3 4">G1</strain>
    </source>
</reference>